<keyword evidence="2" id="KW-1185">Reference proteome</keyword>
<dbReference type="AlphaFoldDB" id="A0A7R9Q4G0"/>
<name>A0A7R9Q4G0_9ACAR</name>
<dbReference type="Proteomes" id="UP000759131">
    <property type="component" value="Unassembled WGS sequence"/>
</dbReference>
<protein>
    <submittedName>
        <fullName evidence="1">Uncharacterized protein</fullName>
    </submittedName>
</protein>
<sequence length="264" mass="29444">MILNRQYFVTPIIRLKKLLSKVTDPFGGNPFVADQYWTPAMFCLPIGVSRVVQIMPEKCRRLLGQNGYIQEGEDSGAAGLHIGQVVDPRRDPIGFVTPLPIGAERVVMIVIITADTVFDSIVWLGITRVEASDGSDTSAYSLQHPIIPIEQPIAVRHPYIRSVIISGIRLIPLSRYLQPNVKTCCFTDSMSGLIAIEILKYLWASLEFPISCSQEDSYLIVKSCHYFGCVFQSCVLITIDAKEIALNIKQSYSSGEKIDIDWMS</sequence>
<proteinExistence type="predicted"/>
<dbReference type="EMBL" id="CAJPIZ010008850">
    <property type="protein sequence ID" value="CAG2111421.1"/>
    <property type="molecule type" value="Genomic_DNA"/>
</dbReference>
<organism evidence="1">
    <name type="scientific">Medioppia subpectinata</name>
    <dbReference type="NCBI Taxonomy" id="1979941"/>
    <lineage>
        <taxon>Eukaryota</taxon>
        <taxon>Metazoa</taxon>
        <taxon>Ecdysozoa</taxon>
        <taxon>Arthropoda</taxon>
        <taxon>Chelicerata</taxon>
        <taxon>Arachnida</taxon>
        <taxon>Acari</taxon>
        <taxon>Acariformes</taxon>
        <taxon>Sarcoptiformes</taxon>
        <taxon>Oribatida</taxon>
        <taxon>Brachypylina</taxon>
        <taxon>Oppioidea</taxon>
        <taxon>Oppiidae</taxon>
        <taxon>Medioppia</taxon>
    </lineage>
</organism>
<reference evidence="1" key="1">
    <citation type="submission" date="2020-11" db="EMBL/GenBank/DDBJ databases">
        <authorList>
            <person name="Tran Van P."/>
        </authorList>
    </citation>
    <scope>NUCLEOTIDE SEQUENCE</scope>
</reference>
<accession>A0A7R9Q4G0</accession>
<gene>
    <name evidence="1" type="ORF">OSB1V03_LOCUS11402</name>
</gene>
<evidence type="ECO:0000313" key="2">
    <source>
        <dbReference type="Proteomes" id="UP000759131"/>
    </source>
</evidence>
<evidence type="ECO:0000313" key="1">
    <source>
        <dbReference type="EMBL" id="CAD7630991.1"/>
    </source>
</evidence>
<dbReference type="EMBL" id="OC863425">
    <property type="protein sequence ID" value="CAD7630991.1"/>
    <property type="molecule type" value="Genomic_DNA"/>
</dbReference>